<feature type="compositionally biased region" description="Basic residues" evidence="9">
    <location>
        <begin position="258"/>
        <end position="270"/>
    </location>
</feature>
<feature type="domain" description="C2H2-type" evidence="10">
    <location>
        <begin position="314"/>
        <end position="341"/>
    </location>
</feature>
<evidence type="ECO:0000256" key="2">
    <source>
        <dbReference type="ARBA" id="ARBA00022723"/>
    </source>
</evidence>
<sequence>METPPTLKNPYVRLHRDPSLDKFPLPPPPTPINLIPKYCFICGGHSSFFDAGDILLSSGDLERVSYFKRVLISSRPFRATLSPRKYNNFMSNTSTCEDCFALVRDIWRMHRRIISAQKELHGLVEKGRGRFIQAEKKVKRKFGRIESFHSPNSSPNNSEEEGIKSEIFYDQEEDNDFECVLFPKENSQESSQEPDGTIQPQICETIRDDNYSPSASSSSDEEQEDSQSLNNSSDDDDEGSHFTSCSDEEYEGGTTRAKNPRKKSLHKRKRSRGKYLYSSCGKELQSRKALVAHELRACHVPVEEIGGLGDFKLHECATCGDKFLDQKDLTRHHLTHSTLKSVTCPKCGRSFKHPANLATHQKLSCHAVQIDVDVRKQLVERDVLQRFPSAPKLAAHLKNEHTGGNKAVEKFAICEICGASISAKRASNMREHVSRVHLKVARSTCDKCGKGFFNKRELASHLKVGCDKKGTRKRKRKRPLPRVEDDGVEMNAE</sequence>
<dbReference type="PANTHER" id="PTHR16515:SF49">
    <property type="entry name" value="GASTRULA ZINC FINGER PROTEIN XLCGF49.1-LIKE-RELATED"/>
    <property type="match status" value="1"/>
</dbReference>
<dbReference type="GO" id="GO:0005634">
    <property type="term" value="C:nucleus"/>
    <property type="evidence" value="ECO:0007669"/>
    <property type="project" value="UniProtKB-SubCell"/>
</dbReference>
<dbReference type="Proteomes" id="UP000198287">
    <property type="component" value="Unassembled WGS sequence"/>
</dbReference>
<evidence type="ECO:0000256" key="3">
    <source>
        <dbReference type="ARBA" id="ARBA00022737"/>
    </source>
</evidence>
<dbReference type="OrthoDB" id="3437960at2759"/>
<dbReference type="EMBL" id="LNIX01000029">
    <property type="protein sequence ID" value="OXA41461.1"/>
    <property type="molecule type" value="Genomic_DNA"/>
</dbReference>
<dbReference type="GO" id="GO:0010468">
    <property type="term" value="P:regulation of gene expression"/>
    <property type="evidence" value="ECO:0007669"/>
    <property type="project" value="TreeGrafter"/>
</dbReference>
<name>A0A226DA14_FOLCA</name>
<feature type="domain" description="C2H2-type" evidence="10">
    <location>
        <begin position="443"/>
        <end position="470"/>
    </location>
</feature>
<comment type="subcellular location">
    <subcellularLocation>
        <location evidence="1">Nucleus</location>
    </subcellularLocation>
</comment>
<dbReference type="PROSITE" id="PS50157">
    <property type="entry name" value="ZINC_FINGER_C2H2_2"/>
    <property type="match status" value="3"/>
</dbReference>
<keyword evidence="5" id="KW-0862">Zinc</keyword>
<reference evidence="11 12" key="1">
    <citation type="submission" date="2015-12" db="EMBL/GenBank/DDBJ databases">
        <title>The genome of Folsomia candida.</title>
        <authorList>
            <person name="Faddeeva A."/>
            <person name="Derks M.F."/>
            <person name="Anvar Y."/>
            <person name="Smit S."/>
            <person name="Van Straalen N."/>
            <person name="Roelofs D."/>
        </authorList>
    </citation>
    <scope>NUCLEOTIDE SEQUENCE [LARGE SCALE GENOMIC DNA]</scope>
    <source>
        <strain evidence="11 12">VU population</strain>
        <tissue evidence="11">Whole body</tissue>
    </source>
</reference>
<evidence type="ECO:0000256" key="6">
    <source>
        <dbReference type="ARBA" id="ARBA00023125"/>
    </source>
</evidence>
<evidence type="ECO:0000256" key="4">
    <source>
        <dbReference type="ARBA" id="ARBA00022771"/>
    </source>
</evidence>
<accession>A0A226DA14</accession>
<organism evidence="11 12">
    <name type="scientific">Folsomia candida</name>
    <name type="common">Springtail</name>
    <dbReference type="NCBI Taxonomy" id="158441"/>
    <lineage>
        <taxon>Eukaryota</taxon>
        <taxon>Metazoa</taxon>
        <taxon>Ecdysozoa</taxon>
        <taxon>Arthropoda</taxon>
        <taxon>Hexapoda</taxon>
        <taxon>Collembola</taxon>
        <taxon>Entomobryomorpha</taxon>
        <taxon>Isotomoidea</taxon>
        <taxon>Isotomidae</taxon>
        <taxon>Proisotominae</taxon>
        <taxon>Folsomia</taxon>
    </lineage>
</organism>
<keyword evidence="3" id="KW-0677">Repeat</keyword>
<comment type="caution">
    <text evidence="11">The sequence shown here is derived from an EMBL/GenBank/DDBJ whole genome shotgun (WGS) entry which is preliminary data.</text>
</comment>
<dbReference type="GO" id="GO:0008270">
    <property type="term" value="F:zinc ion binding"/>
    <property type="evidence" value="ECO:0007669"/>
    <property type="project" value="UniProtKB-KW"/>
</dbReference>
<feature type="domain" description="C2H2-type" evidence="10">
    <location>
        <begin position="342"/>
        <end position="371"/>
    </location>
</feature>
<dbReference type="PANTHER" id="PTHR16515">
    <property type="entry name" value="PR DOMAIN ZINC FINGER PROTEIN"/>
    <property type="match status" value="1"/>
</dbReference>
<keyword evidence="6" id="KW-0238">DNA-binding</keyword>
<dbReference type="InterPro" id="IPR036236">
    <property type="entry name" value="Znf_C2H2_sf"/>
</dbReference>
<keyword evidence="12" id="KW-1185">Reference proteome</keyword>
<feature type="region of interest" description="Disordered" evidence="9">
    <location>
        <begin position="466"/>
        <end position="493"/>
    </location>
</feature>
<evidence type="ECO:0000259" key="10">
    <source>
        <dbReference type="PROSITE" id="PS50157"/>
    </source>
</evidence>
<evidence type="ECO:0000313" key="12">
    <source>
        <dbReference type="Proteomes" id="UP000198287"/>
    </source>
</evidence>
<keyword evidence="7" id="KW-0539">Nucleus</keyword>
<evidence type="ECO:0000256" key="7">
    <source>
        <dbReference type="ARBA" id="ARBA00023242"/>
    </source>
</evidence>
<evidence type="ECO:0000256" key="8">
    <source>
        <dbReference type="PROSITE-ProRule" id="PRU00042"/>
    </source>
</evidence>
<dbReference type="Pfam" id="PF00096">
    <property type="entry name" value="zf-C2H2"/>
    <property type="match status" value="2"/>
</dbReference>
<gene>
    <name evidence="11" type="ORF">Fcan01_23687</name>
</gene>
<evidence type="ECO:0000256" key="9">
    <source>
        <dbReference type="SAM" id="MobiDB-lite"/>
    </source>
</evidence>
<proteinExistence type="predicted"/>
<feature type="region of interest" description="Disordered" evidence="9">
    <location>
        <begin position="208"/>
        <end position="270"/>
    </location>
</feature>
<keyword evidence="2" id="KW-0479">Metal-binding</keyword>
<evidence type="ECO:0000313" key="11">
    <source>
        <dbReference type="EMBL" id="OXA41461.1"/>
    </source>
</evidence>
<dbReference type="SMART" id="SM00355">
    <property type="entry name" value="ZnF_C2H2"/>
    <property type="match status" value="5"/>
</dbReference>
<feature type="compositionally biased region" description="Basic residues" evidence="9">
    <location>
        <begin position="470"/>
        <end position="480"/>
    </location>
</feature>
<evidence type="ECO:0000256" key="5">
    <source>
        <dbReference type="ARBA" id="ARBA00022833"/>
    </source>
</evidence>
<dbReference type="GO" id="GO:0003677">
    <property type="term" value="F:DNA binding"/>
    <property type="evidence" value="ECO:0007669"/>
    <property type="project" value="UniProtKB-KW"/>
</dbReference>
<keyword evidence="4 8" id="KW-0863">Zinc-finger</keyword>
<dbReference type="SUPFAM" id="SSF57667">
    <property type="entry name" value="beta-beta-alpha zinc fingers"/>
    <property type="match status" value="2"/>
</dbReference>
<dbReference type="Gene3D" id="3.30.160.60">
    <property type="entry name" value="Classic Zinc Finger"/>
    <property type="match status" value="2"/>
</dbReference>
<evidence type="ECO:0000256" key="1">
    <source>
        <dbReference type="ARBA" id="ARBA00004123"/>
    </source>
</evidence>
<dbReference type="InterPro" id="IPR013087">
    <property type="entry name" value="Znf_C2H2_type"/>
</dbReference>
<dbReference type="InterPro" id="IPR050331">
    <property type="entry name" value="Zinc_finger"/>
</dbReference>
<protein>
    <submittedName>
        <fullName evidence="11">Zinc finger protein 81</fullName>
    </submittedName>
</protein>
<dbReference type="PROSITE" id="PS00028">
    <property type="entry name" value="ZINC_FINGER_C2H2_1"/>
    <property type="match status" value="2"/>
</dbReference>
<dbReference type="AlphaFoldDB" id="A0A226DA14"/>